<gene>
    <name evidence="1" type="ORF">BDV27DRAFT_119277</name>
</gene>
<reference evidence="1 2" key="1">
    <citation type="submission" date="2019-04" db="EMBL/GenBank/DDBJ databases">
        <title>Friends and foes A comparative genomics studyof 23 Aspergillus species from section Flavi.</title>
        <authorList>
            <consortium name="DOE Joint Genome Institute"/>
            <person name="Kjaerbolling I."/>
            <person name="Vesth T."/>
            <person name="Frisvad J.C."/>
            <person name="Nybo J.L."/>
            <person name="Theobald S."/>
            <person name="Kildgaard S."/>
            <person name="Isbrandt T."/>
            <person name="Kuo A."/>
            <person name="Sato A."/>
            <person name="Lyhne E.K."/>
            <person name="Kogle M.E."/>
            <person name="Wiebenga A."/>
            <person name="Kun R.S."/>
            <person name="Lubbers R.J."/>
            <person name="Makela M.R."/>
            <person name="Barry K."/>
            <person name="Chovatia M."/>
            <person name="Clum A."/>
            <person name="Daum C."/>
            <person name="Haridas S."/>
            <person name="He G."/>
            <person name="LaButti K."/>
            <person name="Lipzen A."/>
            <person name="Mondo S."/>
            <person name="Riley R."/>
            <person name="Salamov A."/>
            <person name="Simmons B.A."/>
            <person name="Magnuson J.K."/>
            <person name="Henrissat B."/>
            <person name="Mortensen U.H."/>
            <person name="Larsen T.O."/>
            <person name="Devries R.P."/>
            <person name="Grigoriev I.V."/>
            <person name="Machida M."/>
            <person name="Baker S.E."/>
            <person name="Andersen M.R."/>
        </authorList>
    </citation>
    <scope>NUCLEOTIDE SEQUENCE [LARGE SCALE GENOMIC DNA]</scope>
    <source>
        <strain evidence="1 2">CBS 763.97</strain>
    </source>
</reference>
<sequence length="468" mass="52324">MPTNNIRQTVDEIIDWLKKVSCFDDGLELTEIIRRGELATLTDEVAVQLLYRQFKHEFIRLKRVNYTLEQGDGDPLKGSLDGKALTPSQFLFGQDFAEINRTVVNFLSLKWLLEDKYQAFTAHQPGVVKLSETTFRRFRDLARDILKTTDDILALVVSLILGDVGKDPVLERFVHRKDGKKPNHDQVLARAIELGRFQKPLNLLSDNKREEVLLGVQVGAKLNIPQLTQGENVPGSLESILMLRGNPQAFNLKYLEIMLDVSGAGAHVDARGAVRMIEPVCQSFLSAYPVLMNVITEKLSVRDAYNTVLQNRGQLLADQGFHALSTNNRGDRAFLRLCAMGRVADKHLAELFEKAFIDLPQSTREDLVSGLNVDGCNGEDAVILYYMPAIFAEALRVTRTASDIKKVQVLQSLMSLMARTYSDTKPVDGHPGAILERDVSGAKDYIRRDGFIDDPTILDQCVPPVATC</sequence>
<name>A0A5N7APG8_9EURO</name>
<proteinExistence type="predicted"/>
<dbReference type="Pfam" id="PF20717">
    <property type="entry name" value="DUF6829"/>
    <property type="match status" value="1"/>
</dbReference>
<dbReference type="GeneID" id="43649274"/>
<evidence type="ECO:0000313" key="2">
    <source>
        <dbReference type="Proteomes" id="UP000326268"/>
    </source>
</evidence>
<dbReference type="RefSeq" id="XP_031933701.1">
    <property type="nucleotide sequence ID" value="XM_032064828.1"/>
</dbReference>
<dbReference type="AlphaFoldDB" id="A0A5N7APG8"/>
<evidence type="ECO:0000313" key="1">
    <source>
        <dbReference type="EMBL" id="KAE8370620.1"/>
    </source>
</evidence>
<accession>A0A5N7APG8</accession>
<organism evidence="1 2">
    <name type="scientific">Aspergillus caelatus</name>
    <dbReference type="NCBI Taxonomy" id="61420"/>
    <lineage>
        <taxon>Eukaryota</taxon>
        <taxon>Fungi</taxon>
        <taxon>Dikarya</taxon>
        <taxon>Ascomycota</taxon>
        <taxon>Pezizomycotina</taxon>
        <taxon>Eurotiomycetes</taxon>
        <taxon>Eurotiomycetidae</taxon>
        <taxon>Eurotiales</taxon>
        <taxon>Aspergillaceae</taxon>
        <taxon>Aspergillus</taxon>
        <taxon>Aspergillus subgen. Circumdati</taxon>
    </lineage>
</organism>
<dbReference type="Proteomes" id="UP000326268">
    <property type="component" value="Unassembled WGS sequence"/>
</dbReference>
<protein>
    <submittedName>
        <fullName evidence="1">Uncharacterized protein</fullName>
    </submittedName>
</protein>
<dbReference type="OrthoDB" id="5295627at2759"/>
<dbReference type="EMBL" id="ML737564">
    <property type="protein sequence ID" value="KAE8370620.1"/>
    <property type="molecule type" value="Genomic_DNA"/>
</dbReference>
<dbReference type="InterPro" id="IPR049232">
    <property type="entry name" value="DUF6829"/>
</dbReference>
<keyword evidence="2" id="KW-1185">Reference proteome</keyword>